<sequence>MSGRELDLFSPGFSLSPNSRAHRFIYERTTTYRNGRVAEIDEKFMVDSGEDEDDPLSVMMMRMMMLMIGSGGQRRILFCLTIPEMLDYIICILNHAITILLIGKTGAGKSSLGNALLGWKDAEDPNAPFRVSAGTHSATSEMSMVGGYFFGNGSRPIQVIDSPGFGDSRGLDNQFSNKLKRIMIQAGHINVLLWCRNGTENRIDQDELNQLTTCEQIFGSDALNNMVMNLCKWRHSERAENIRRRTGLSLRTFKNQIWATVSSRTTINKRFPILALDVMYDVENTTEETNWVHRGVYAGRRDAFANLEELAEAAKRAWKEIPLDDIKKAIDRFHGRLELVAANDGGPIQHLAR</sequence>
<evidence type="ECO:0000313" key="4">
    <source>
        <dbReference type="EMBL" id="CAD7230739.1"/>
    </source>
</evidence>
<evidence type="ECO:0000256" key="1">
    <source>
        <dbReference type="ARBA" id="ARBA00008535"/>
    </source>
</evidence>
<dbReference type="EMBL" id="OB662922">
    <property type="protein sequence ID" value="CAD7230739.1"/>
    <property type="molecule type" value="Genomic_DNA"/>
</dbReference>
<keyword evidence="2" id="KW-0547">Nucleotide-binding</keyword>
<dbReference type="PANTHER" id="PTHR10903">
    <property type="entry name" value="GTPASE, IMAP FAMILY MEMBER-RELATED"/>
    <property type="match status" value="1"/>
</dbReference>
<name>A0A7R8WKM2_9CRUS</name>
<protein>
    <submittedName>
        <fullName evidence="4">Uncharacterized protein</fullName>
    </submittedName>
</protein>
<dbReference type="InterPro" id="IPR045058">
    <property type="entry name" value="GIMA/IAN/Toc"/>
</dbReference>
<dbReference type="AlphaFoldDB" id="A0A7R8WKM2"/>
<accession>A0A7R8WKM2</accession>
<evidence type="ECO:0000256" key="3">
    <source>
        <dbReference type="ARBA" id="ARBA00023134"/>
    </source>
</evidence>
<dbReference type="Gene3D" id="3.40.50.300">
    <property type="entry name" value="P-loop containing nucleotide triphosphate hydrolases"/>
    <property type="match status" value="1"/>
</dbReference>
<dbReference type="InterPro" id="IPR027417">
    <property type="entry name" value="P-loop_NTPase"/>
</dbReference>
<organism evidence="4">
    <name type="scientific">Cyprideis torosa</name>
    <dbReference type="NCBI Taxonomy" id="163714"/>
    <lineage>
        <taxon>Eukaryota</taxon>
        <taxon>Metazoa</taxon>
        <taxon>Ecdysozoa</taxon>
        <taxon>Arthropoda</taxon>
        <taxon>Crustacea</taxon>
        <taxon>Oligostraca</taxon>
        <taxon>Ostracoda</taxon>
        <taxon>Podocopa</taxon>
        <taxon>Podocopida</taxon>
        <taxon>Cytherocopina</taxon>
        <taxon>Cytheroidea</taxon>
        <taxon>Cytherideidae</taxon>
        <taxon>Cyprideis</taxon>
    </lineage>
</organism>
<keyword evidence="3" id="KW-0342">GTP-binding</keyword>
<evidence type="ECO:0000256" key="2">
    <source>
        <dbReference type="ARBA" id="ARBA00022741"/>
    </source>
</evidence>
<dbReference type="PANTHER" id="PTHR10903:SF184">
    <property type="entry name" value="GTP-BINDING PROTEIN A"/>
    <property type="match status" value="1"/>
</dbReference>
<dbReference type="SUPFAM" id="SSF52540">
    <property type="entry name" value="P-loop containing nucleoside triphosphate hydrolases"/>
    <property type="match status" value="1"/>
</dbReference>
<dbReference type="GO" id="GO:0003676">
    <property type="term" value="F:nucleic acid binding"/>
    <property type="evidence" value="ECO:0007669"/>
    <property type="project" value="InterPro"/>
</dbReference>
<dbReference type="OrthoDB" id="8954335at2759"/>
<dbReference type="GO" id="GO:0005525">
    <property type="term" value="F:GTP binding"/>
    <property type="evidence" value="ECO:0007669"/>
    <property type="project" value="UniProtKB-KW"/>
</dbReference>
<dbReference type="InterPro" id="IPR036397">
    <property type="entry name" value="RNaseH_sf"/>
</dbReference>
<dbReference type="Pfam" id="PF04548">
    <property type="entry name" value="AIG1"/>
    <property type="match status" value="1"/>
</dbReference>
<reference evidence="4" key="1">
    <citation type="submission" date="2020-11" db="EMBL/GenBank/DDBJ databases">
        <authorList>
            <person name="Tran Van P."/>
        </authorList>
    </citation>
    <scope>NUCLEOTIDE SEQUENCE</scope>
</reference>
<dbReference type="InterPro" id="IPR006703">
    <property type="entry name" value="G_AIG1"/>
</dbReference>
<dbReference type="Gene3D" id="3.30.420.10">
    <property type="entry name" value="Ribonuclease H-like superfamily/Ribonuclease H"/>
    <property type="match status" value="1"/>
</dbReference>
<gene>
    <name evidence="4" type="ORF">CTOB1V02_LOCUS8595</name>
</gene>
<comment type="similarity">
    <text evidence="1">Belongs to the TRAFAC class TrmE-Era-EngA-EngB-Septin-like GTPase superfamily. AIG1/Toc34/Toc159-like paraseptin GTPase family. IAN subfamily.</text>
</comment>
<proteinExistence type="inferred from homology"/>